<dbReference type="GO" id="GO:0050821">
    <property type="term" value="P:protein stabilization"/>
    <property type="evidence" value="ECO:0007669"/>
    <property type="project" value="TreeGrafter"/>
</dbReference>
<evidence type="ECO:0000256" key="5">
    <source>
        <dbReference type="SAM" id="SignalP"/>
    </source>
</evidence>
<proteinExistence type="inferred from homology"/>
<dbReference type="HOGENOM" id="CLU_1425927_0_0_7"/>
<dbReference type="PANTHER" id="PTHR35089:SF1">
    <property type="entry name" value="CHAPERONE PROTEIN SKP"/>
    <property type="match status" value="1"/>
</dbReference>
<feature type="coiled-coil region" evidence="3">
    <location>
        <begin position="37"/>
        <end position="126"/>
    </location>
</feature>
<dbReference type="eggNOG" id="COG2825">
    <property type="taxonomic scope" value="Bacteria"/>
</dbReference>
<dbReference type="SMART" id="SM00935">
    <property type="entry name" value="OmpH"/>
    <property type="match status" value="1"/>
</dbReference>
<keyword evidence="7" id="KW-1185">Reference proteome</keyword>
<feature type="signal peptide" evidence="5">
    <location>
        <begin position="1"/>
        <end position="25"/>
    </location>
</feature>
<dbReference type="GO" id="GO:0051082">
    <property type="term" value="F:unfolded protein binding"/>
    <property type="evidence" value="ECO:0007669"/>
    <property type="project" value="InterPro"/>
</dbReference>
<dbReference type="SUPFAM" id="SSF111384">
    <property type="entry name" value="OmpH-like"/>
    <property type="match status" value="1"/>
</dbReference>
<dbReference type="KEGG" id="dti:Desti_3117"/>
<organism evidence="6 7">
    <name type="scientific">Desulfomonile tiedjei (strain ATCC 49306 / DSM 6799 / DCB-1)</name>
    <dbReference type="NCBI Taxonomy" id="706587"/>
    <lineage>
        <taxon>Bacteria</taxon>
        <taxon>Pseudomonadati</taxon>
        <taxon>Thermodesulfobacteriota</taxon>
        <taxon>Desulfomonilia</taxon>
        <taxon>Desulfomonilales</taxon>
        <taxon>Desulfomonilaceae</taxon>
        <taxon>Desulfomonile</taxon>
    </lineage>
</organism>
<feature type="compositionally biased region" description="Pro residues" evidence="4">
    <location>
        <begin position="177"/>
        <end position="190"/>
    </location>
</feature>
<keyword evidence="3" id="KW-0175">Coiled coil</keyword>
<dbReference type="STRING" id="706587.Desti_3117"/>
<name>I4C888_DESTA</name>
<dbReference type="InterPro" id="IPR005632">
    <property type="entry name" value="Chaperone_Skp"/>
</dbReference>
<dbReference type="PANTHER" id="PTHR35089">
    <property type="entry name" value="CHAPERONE PROTEIN SKP"/>
    <property type="match status" value="1"/>
</dbReference>
<evidence type="ECO:0000313" key="6">
    <source>
        <dbReference type="EMBL" id="AFM25779.1"/>
    </source>
</evidence>
<protein>
    <submittedName>
        <fullName evidence="6">Outer membrane protein</fullName>
    </submittedName>
</protein>
<sequence length="190" mass="21445">MKKLYIATICAVLATAIVTSGVCWAEERFAFVNLQLISRKSVKAQQLQKKVQQLAETKKAALEKKRAEMMSLQEQIQKQSAMLKNDAREKMMKDLGIKEVEYKLAEQEAQNSLQNEQREVEEVFIRDISKVVAKLRTDKKLTAIFNSMMMLSFDDSLDLTDEVIKLYDAAPDTTARPAPPAPPKPKAGPK</sequence>
<dbReference type="EMBL" id="CP003360">
    <property type="protein sequence ID" value="AFM25779.1"/>
    <property type="molecule type" value="Genomic_DNA"/>
</dbReference>
<accession>I4C888</accession>
<feature type="chain" id="PRO_5003687604" evidence="5">
    <location>
        <begin position="26"/>
        <end position="190"/>
    </location>
</feature>
<dbReference type="RefSeq" id="WP_014810916.1">
    <property type="nucleotide sequence ID" value="NC_018025.1"/>
</dbReference>
<evidence type="ECO:0000256" key="2">
    <source>
        <dbReference type="ARBA" id="ARBA00022729"/>
    </source>
</evidence>
<dbReference type="GO" id="GO:0005829">
    <property type="term" value="C:cytosol"/>
    <property type="evidence" value="ECO:0007669"/>
    <property type="project" value="TreeGrafter"/>
</dbReference>
<evidence type="ECO:0000256" key="1">
    <source>
        <dbReference type="ARBA" id="ARBA00009091"/>
    </source>
</evidence>
<dbReference type="AlphaFoldDB" id="I4C888"/>
<dbReference type="Proteomes" id="UP000006055">
    <property type="component" value="Chromosome"/>
</dbReference>
<dbReference type="Pfam" id="PF03938">
    <property type="entry name" value="OmpH"/>
    <property type="match status" value="1"/>
</dbReference>
<dbReference type="InterPro" id="IPR024930">
    <property type="entry name" value="Skp_dom_sf"/>
</dbReference>
<comment type="similarity">
    <text evidence="1">Belongs to the Skp family.</text>
</comment>
<feature type="region of interest" description="Disordered" evidence="4">
    <location>
        <begin position="169"/>
        <end position="190"/>
    </location>
</feature>
<evidence type="ECO:0000256" key="3">
    <source>
        <dbReference type="SAM" id="Coils"/>
    </source>
</evidence>
<evidence type="ECO:0000256" key="4">
    <source>
        <dbReference type="SAM" id="MobiDB-lite"/>
    </source>
</evidence>
<keyword evidence="2 5" id="KW-0732">Signal</keyword>
<reference evidence="7" key="1">
    <citation type="submission" date="2012-06" db="EMBL/GenBank/DDBJ databases">
        <title>Complete sequence of chromosome of Desulfomonile tiedjei DSM 6799.</title>
        <authorList>
            <person name="Lucas S."/>
            <person name="Copeland A."/>
            <person name="Lapidus A."/>
            <person name="Glavina del Rio T."/>
            <person name="Dalin E."/>
            <person name="Tice H."/>
            <person name="Bruce D."/>
            <person name="Goodwin L."/>
            <person name="Pitluck S."/>
            <person name="Peters L."/>
            <person name="Ovchinnikova G."/>
            <person name="Zeytun A."/>
            <person name="Lu M."/>
            <person name="Kyrpides N."/>
            <person name="Mavromatis K."/>
            <person name="Ivanova N."/>
            <person name="Brettin T."/>
            <person name="Detter J.C."/>
            <person name="Han C."/>
            <person name="Larimer F."/>
            <person name="Land M."/>
            <person name="Hauser L."/>
            <person name="Markowitz V."/>
            <person name="Cheng J.-F."/>
            <person name="Hugenholtz P."/>
            <person name="Woyke T."/>
            <person name="Wu D."/>
            <person name="Spring S."/>
            <person name="Schroeder M."/>
            <person name="Brambilla E."/>
            <person name="Klenk H.-P."/>
            <person name="Eisen J.A."/>
        </authorList>
    </citation>
    <scope>NUCLEOTIDE SEQUENCE [LARGE SCALE GENOMIC DNA]</scope>
    <source>
        <strain evidence="7">ATCC 49306 / DSM 6799 / DCB-1</strain>
    </source>
</reference>
<evidence type="ECO:0000313" key="7">
    <source>
        <dbReference type="Proteomes" id="UP000006055"/>
    </source>
</evidence>
<gene>
    <name evidence="6" type="ordered locus">Desti_3117</name>
</gene>
<dbReference type="Gene3D" id="3.30.910.20">
    <property type="entry name" value="Skp domain"/>
    <property type="match status" value="1"/>
</dbReference>